<dbReference type="CDD" id="cd04481">
    <property type="entry name" value="RPA1_DBD_B_like"/>
    <property type="match status" value="1"/>
</dbReference>
<evidence type="ECO:0000259" key="1">
    <source>
        <dbReference type="Pfam" id="PF02721"/>
    </source>
</evidence>
<name>A0AAW0LLF2_QUESU</name>
<evidence type="ECO:0000313" key="3">
    <source>
        <dbReference type="Proteomes" id="UP000237347"/>
    </source>
</evidence>
<dbReference type="InterPro" id="IPR012340">
    <property type="entry name" value="NA-bd_OB-fold"/>
</dbReference>
<dbReference type="GO" id="GO:0003677">
    <property type="term" value="F:DNA binding"/>
    <property type="evidence" value="ECO:0007669"/>
    <property type="project" value="UniProtKB-KW"/>
</dbReference>
<comment type="caution">
    <text evidence="2">The sequence shown here is derived from an EMBL/GenBank/DDBJ whole genome shotgun (WGS) entry which is preliminary data.</text>
</comment>
<proteinExistence type="predicted"/>
<dbReference type="CDD" id="cd04480">
    <property type="entry name" value="RPA1_DBD_A_like"/>
    <property type="match status" value="1"/>
</dbReference>
<accession>A0AAW0LLF2</accession>
<organism evidence="2 3">
    <name type="scientific">Quercus suber</name>
    <name type="common">Cork oak</name>
    <dbReference type="NCBI Taxonomy" id="58331"/>
    <lineage>
        <taxon>Eukaryota</taxon>
        <taxon>Viridiplantae</taxon>
        <taxon>Streptophyta</taxon>
        <taxon>Embryophyta</taxon>
        <taxon>Tracheophyta</taxon>
        <taxon>Spermatophyta</taxon>
        <taxon>Magnoliopsida</taxon>
        <taxon>eudicotyledons</taxon>
        <taxon>Gunneridae</taxon>
        <taxon>Pentapetalae</taxon>
        <taxon>rosids</taxon>
        <taxon>fabids</taxon>
        <taxon>Fagales</taxon>
        <taxon>Fagaceae</taxon>
        <taxon>Quercus</taxon>
    </lineage>
</organism>
<gene>
    <name evidence="2" type="primary">RPA1B_4</name>
    <name evidence="2" type="ORF">CFP56_040775</name>
</gene>
<dbReference type="Proteomes" id="UP000237347">
    <property type="component" value="Unassembled WGS sequence"/>
</dbReference>
<keyword evidence="3" id="KW-1185">Reference proteome</keyword>
<dbReference type="PANTHER" id="PTHR47165:SF4">
    <property type="entry name" value="OS03G0429900 PROTEIN"/>
    <property type="match status" value="1"/>
</dbReference>
<dbReference type="Gene3D" id="2.40.50.140">
    <property type="entry name" value="Nucleic acid-binding proteins"/>
    <property type="match status" value="2"/>
</dbReference>
<dbReference type="EMBL" id="PKMF04000082">
    <property type="protein sequence ID" value="KAK7851872.1"/>
    <property type="molecule type" value="Genomic_DNA"/>
</dbReference>
<dbReference type="AlphaFoldDB" id="A0AAW0LLF2"/>
<dbReference type="InterPro" id="IPR003871">
    <property type="entry name" value="RFA1B/D_OB_1st"/>
</dbReference>
<dbReference type="SUPFAM" id="SSF50249">
    <property type="entry name" value="Nucleic acid-binding proteins"/>
    <property type="match status" value="2"/>
</dbReference>
<sequence length="477" mass="55209">MTIVVADLNKPSKGCGEKNRVTQQNHYDLERTNESESSTMNITVVEHDFCDDSDRESNNLSPSDPRRKHHMILIDEQNNAIHSTIHKNISKKLKPFLKEGQLYALSNFEVGTCNEFYRPIQNEHKIIFLPTTNIQELIETEVNIPHHKFEFVDYNTIIQRLNNHVQLSDIIAKVVAIGPIEHPSIKGSNVAMRNIIVMAMQYLTLWGPVANEIDDNLFKRNPGPFIIVATCLIVKTFKGEYNLSSTSRTKIYINLEIPETSVFMDHIRKLILTSLCFNHREVKNDHLIEELPRQFKPQRTIEEEMNNSRRTIIEILNMVWNSENKVPEEFDLPIQIAKLIEKTFVFQLELNDYNLKQGWQIYTVKKVFDPVMQTDNSVKLDQITDYYMSNATNDSDNNLPSEKDANPTYDANHERIMEEYGPNLLVVTLQGIKVNFEIPAHTIIALLCSRAPHFVRGSFKGFIIIIIEHIYSFKKLI</sequence>
<feature type="domain" description="Replication protein A 70 kDa DNA-binding subunit B/D first OB fold" evidence="1">
    <location>
        <begin position="69"/>
        <end position="135"/>
    </location>
</feature>
<keyword evidence="2" id="KW-0238">DNA-binding</keyword>
<dbReference type="Pfam" id="PF02721">
    <property type="entry name" value="DUF223"/>
    <property type="match status" value="1"/>
</dbReference>
<reference evidence="2 3" key="1">
    <citation type="journal article" date="2018" name="Sci. Data">
        <title>The draft genome sequence of cork oak.</title>
        <authorList>
            <person name="Ramos A.M."/>
            <person name="Usie A."/>
            <person name="Barbosa P."/>
            <person name="Barros P.M."/>
            <person name="Capote T."/>
            <person name="Chaves I."/>
            <person name="Simoes F."/>
            <person name="Abreu I."/>
            <person name="Carrasquinho I."/>
            <person name="Faro C."/>
            <person name="Guimaraes J.B."/>
            <person name="Mendonca D."/>
            <person name="Nobrega F."/>
            <person name="Rodrigues L."/>
            <person name="Saibo N.J.M."/>
            <person name="Varela M.C."/>
            <person name="Egas C."/>
            <person name="Matos J."/>
            <person name="Miguel C.M."/>
            <person name="Oliveira M.M."/>
            <person name="Ricardo C.P."/>
            <person name="Goncalves S."/>
        </authorList>
    </citation>
    <scope>NUCLEOTIDE SEQUENCE [LARGE SCALE GENOMIC DNA]</scope>
    <source>
        <strain evidence="3">cv. HL8</strain>
    </source>
</reference>
<dbReference type="PANTHER" id="PTHR47165">
    <property type="entry name" value="OS03G0429900 PROTEIN"/>
    <property type="match status" value="1"/>
</dbReference>
<evidence type="ECO:0000313" key="2">
    <source>
        <dbReference type="EMBL" id="KAK7851872.1"/>
    </source>
</evidence>
<protein>
    <submittedName>
        <fullName evidence="2">Replication protein a 70 kDa dna-binding subunit b</fullName>
    </submittedName>
</protein>